<sequence>MNQGINGQELMLQPHLYHLNEGKGAPLDYVDPTAMGANLQNVNEELGDNTGEEQRDCSDPVMTVKLQNICDGIDEVIANERIEVVAFVSPINKLGGLQLNFQIFDQITDKALESQENDAEPTVAATNLQKFEMNSILTMVLIIDAPSYSIFIVELFLSKDSSDKDSSYTRTVLWSL</sequence>
<protein>
    <submittedName>
        <fullName evidence="1">Uncharacterized protein</fullName>
    </submittedName>
</protein>
<name>A0AAV4V0K3_CAEEX</name>
<evidence type="ECO:0000313" key="1">
    <source>
        <dbReference type="EMBL" id="GIY63500.1"/>
    </source>
</evidence>
<proteinExistence type="predicted"/>
<dbReference type="AlphaFoldDB" id="A0AAV4V0K3"/>
<gene>
    <name evidence="1" type="ORF">CEXT_571401</name>
</gene>
<keyword evidence="2" id="KW-1185">Reference proteome</keyword>
<dbReference type="EMBL" id="BPLR01013748">
    <property type="protein sequence ID" value="GIY63500.1"/>
    <property type="molecule type" value="Genomic_DNA"/>
</dbReference>
<dbReference type="Proteomes" id="UP001054945">
    <property type="component" value="Unassembled WGS sequence"/>
</dbReference>
<organism evidence="1 2">
    <name type="scientific">Caerostris extrusa</name>
    <name type="common">Bark spider</name>
    <name type="synonym">Caerostris bankana</name>
    <dbReference type="NCBI Taxonomy" id="172846"/>
    <lineage>
        <taxon>Eukaryota</taxon>
        <taxon>Metazoa</taxon>
        <taxon>Ecdysozoa</taxon>
        <taxon>Arthropoda</taxon>
        <taxon>Chelicerata</taxon>
        <taxon>Arachnida</taxon>
        <taxon>Araneae</taxon>
        <taxon>Araneomorphae</taxon>
        <taxon>Entelegynae</taxon>
        <taxon>Araneoidea</taxon>
        <taxon>Araneidae</taxon>
        <taxon>Caerostris</taxon>
    </lineage>
</organism>
<accession>A0AAV4V0K3</accession>
<reference evidence="1 2" key="1">
    <citation type="submission" date="2021-06" db="EMBL/GenBank/DDBJ databases">
        <title>Caerostris extrusa draft genome.</title>
        <authorList>
            <person name="Kono N."/>
            <person name="Arakawa K."/>
        </authorList>
    </citation>
    <scope>NUCLEOTIDE SEQUENCE [LARGE SCALE GENOMIC DNA]</scope>
</reference>
<evidence type="ECO:0000313" key="2">
    <source>
        <dbReference type="Proteomes" id="UP001054945"/>
    </source>
</evidence>
<comment type="caution">
    <text evidence="1">The sequence shown here is derived from an EMBL/GenBank/DDBJ whole genome shotgun (WGS) entry which is preliminary data.</text>
</comment>